<evidence type="ECO:0000313" key="5">
    <source>
        <dbReference type="EMBL" id="HJG87344.1"/>
    </source>
</evidence>
<feature type="compositionally biased region" description="Low complexity" evidence="2">
    <location>
        <begin position="230"/>
        <end position="239"/>
    </location>
</feature>
<keyword evidence="5" id="KW-0326">Glycosidase</keyword>
<sequence>MKSIRTRTIALVLAAALGLAPAAWASEALGHDIQTGTVSLSAGTELTHQIFWSDTYSDLRTERYFTYTPNKNVTPVVAYGDKVTSRETLTAMAQRLEGEGRRLVGGINGDLYVMATGEPLGTVITGGVLRSVPGTNNQGYYAVGFRGDGTAFIGKPDLTVTATFHDTTFQVTGGINKVRLSDGMVLFTEDFGATTQNTQPGIDVILIPVLDDVGESVDVDLDVSEESQEAAESGGSSAADGDITGSEDLTSGAQTGSEADPAKEVKGTLTQSGELMIGSRVTYKVEQVLESTGAIAIPAGKAVLSINNQANSYWLSNVKSLQPGDLIDIDVTTTDAIWQEAEQAMGGLYKLVTAGKVESGLPSERTAYTAVGVKADGTVIFYTIDGKQPGYSVGATLTQVAMRLVELGCVDAISLDGGGSTTIGATYPDGDSLSVLNKPSDGRERANSVALFLTTDLQPTGELGSLYVTPSESLVLSGAQVQLTATPLDTAYYAMEGTPPVTWSIRNGDGTVDTSGLFTAGSESGATQVTATSGTASGYTTMTVVKKPDSITLSSEASGAAVTSLNLEPGGTMDLKAGAVYRKLALTAQDTCFTWTLDPAVGTVDENGVITAGDKTASGTLTVSAGGTAVTIPVTVAGHVKAVEDFEDGIDSVGGTEAVQLSQETAADHVRYGAGSLRAEYDAQTAGTASLTTTLAIAEGEKWVNLWIYGDGSGNSLTATIADLQGATSEVALTSLNFTGWRYVSAQLPANAASIRSINFIYGGGESTGGTVWLDQITTSNEALQDSVCPTVSVSLSGGITAVVSDDVDKQFDKSQIALTYDGEPLSFTWDAASSKLTAALPAADSGLHRVTVTVTDASGNIGRGSATQSAADTGETAAIFTDTQGHWAAGYADYLYQQGITTGVPNEADGTLQFQPDRTITRGEFFAMVARWLGVDMNQYSDVELPFVDAAQIPDWALPGVRAMYALGYLKGSSDGAGNLSANASATISRAEAMTILGRVQAQGYAQAELTFDDAASVPDWSLAYVKTLVAQEVVSGYENKIMPSDPLRRGEVAKMLFTMT</sequence>
<dbReference type="InterPro" id="IPR018711">
    <property type="entry name" value="NAGPA"/>
</dbReference>
<feature type="domain" description="SLH" evidence="4">
    <location>
        <begin position="876"/>
        <end position="944"/>
    </location>
</feature>
<feature type="signal peptide" evidence="3">
    <location>
        <begin position="1"/>
        <end position="25"/>
    </location>
</feature>
<dbReference type="GO" id="GO:0016798">
    <property type="term" value="F:hydrolase activity, acting on glycosyl bonds"/>
    <property type="evidence" value="ECO:0007669"/>
    <property type="project" value="UniProtKB-KW"/>
</dbReference>
<feature type="chain" id="PRO_5037920236" evidence="3">
    <location>
        <begin position="26"/>
        <end position="1062"/>
    </location>
</feature>
<dbReference type="PANTHER" id="PTHR40446">
    <property type="entry name" value="N-ACETYLGLUCOSAMINE-1-PHOSPHODIESTER ALPHA-N-ACETYLGLUCOSAMINIDASE"/>
    <property type="match status" value="1"/>
</dbReference>
<protein>
    <submittedName>
        <fullName evidence="5">Phosphodiester glycosidase family protein</fullName>
    </submittedName>
</protein>
<feature type="region of interest" description="Disordered" evidence="2">
    <location>
        <begin position="224"/>
        <end position="267"/>
    </location>
</feature>
<organism evidence="5 6">
    <name type="scientific">Pseudoflavonifractor capillosus</name>
    <dbReference type="NCBI Taxonomy" id="106588"/>
    <lineage>
        <taxon>Bacteria</taxon>
        <taxon>Bacillati</taxon>
        <taxon>Bacillota</taxon>
        <taxon>Clostridia</taxon>
        <taxon>Eubacteriales</taxon>
        <taxon>Oscillospiraceae</taxon>
        <taxon>Pseudoflavonifractor</taxon>
    </lineage>
</organism>
<reference evidence="5" key="2">
    <citation type="submission" date="2021-09" db="EMBL/GenBank/DDBJ databases">
        <authorList>
            <person name="Gilroy R."/>
        </authorList>
    </citation>
    <scope>NUCLEOTIDE SEQUENCE</scope>
    <source>
        <strain evidence="5">CHK179-5677</strain>
    </source>
</reference>
<feature type="compositionally biased region" description="Polar residues" evidence="2">
    <location>
        <begin position="247"/>
        <end position="257"/>
    </location>
</feature>
<comment type="caution">
    <text evidence="5">The sequence shown here is derived from an EMBL/GenBank/DDBJ whole genome shotgun (WGS) entry which is preliminary data.</text>
</comment>
<evidence type="ECO:0000256" key="3">
    <source>
        <dbReference type="SAM" id="SignalP"/>
    </source>
</evidence>
<dbReference type="Proteomes" id="UP000760668">
    <property type="component" value="Unassembled WGS sequence"/>
</dbReference>
<reference evidence="5" key="1">
    <citation type="journal article" date="2021" name="PeerJ">
        <title>Extensive microbial diversity within the chicken gut microbiome revealed by metagenomics and culture.</title>
        <authorList>
            <person name="Gilroy R."/>
            <person name="Ravi A."/>
            <person name="Getino M."/>
            <person name="Pursley I."/>
            <person name="Horton D.L."/>
            <person name="Alikhan N.F."/>
            <person name="Baker D."/>
            <person name="Gharbi K."/>
            <person name="Hall N."/>
            <person name="Watson M."/>
            <person name="Adriaenssens E.M."/>
            <person name="Foster-Nyarko E."/>
            <person name="Jarju S."/>
            <person name="Secka A."/>
            <person name="Antonio M."/>
            <person name="Oren A."/>
            <person name="Chaudhuri R.R."/>
            <person name="La Ragione R."/>
            <person name="Hildebrand F."/>
            <person name="Pallen M.J."/>
        </authorList>
    </citation>
    <scope>NUCLEOTIDE SEQUENCE</scope>
    <source>
        <strain evidence="5">CHK179-5677</strain>
    </source>
</reference>
<proteinExistence type="predicted"/>
<dbReference type="InterPro" id="IPR001119">
    <property type="entry name" value="SLH_dom"/>
</dbReference>
<dbReference type="Gene3D" id="2.60.120.430">
    <property type="entry name" value="Galactose-binding lectin"/>
    <property type="match status" value="1"/>
</dbReference>
<feature type="domain" description="SLH" evidence="4">
    <location>
        <begin position="945"/>
        <end position="1008"/>
    </location>
</feature>
<evidence type="ECO:0000256" key="1">
    <source>
        <dbReference type="ARBA" id="ARBA00022737"/>
    </source>
</evidence>
<evidence type="ECO:0000256" key="2">
    <source>
        <dbReference type="SAM" id="MobiDB-lite"/>
    </source>
</evidence>
<gene>
    <name evidence="5" type="ORF">K8V01_10035</name>
</gene>
<dbReference type="EMBL" id="DYUC01000100">
    <property type="protein sequence ID" value="HJG87344.1"/>
    <property type="molecule type" value="Genomic_DNA"/>
</dbReference>
<dbReference type="PANTHER" id="PTHR40446:SF2">
    <property type="entry name" value="N-ACETYLGLUCOSAMINE-1-PHOSPHODIESTER ALPHA-N-ACETYLGLUCOSAMINIDASE"/>
    <property type="match status" value="1"/>
</dbReference>
<accession>A0A921MMW6</accession>
<keyword evidence="1" id="KW-0677">Repeat</keyword>
<name>A0A921MMW6_9FIRM</name>
<feature type="domain" description="SLH" evidence="4">
    <location>
        <begin position="1010"/>
        <end position="1062"/>
    </location>
</feature>
<keyword evidence="5" id="KW-0378">Hydrolase</keyword>
<evidence type="ECO:0000313" key="6">
    <source>
        <dbReference type="Proteomes" id="UP000760668"/>
    </source>
</evidence>
<dbReference type="PROSITE" id="PS51272">
    <property type="entry name" value="SLH"/>
    <property type="match status" value="3"/>
</dbReference>
<keyword evidence="3" id="KW-0732">Signal</keyword>
<dbReference type="Gene3D" id="2.60.40.1080">
    <property type="match status" value="2"/>
</dbReference>
<dbReference type="Pfam" id="PF09992">
    <property type="entry name" value="NAGPA"/>
    <property type="match status" value="1"/>
</dbReference>
<evidence type="ECO:0000259" key="4">
    <source>
        <dbReference type="PROSITE" id="PS51272"/>
    </source>
</evidence>
<dbReference type="AlphaFoldDB" id="A0A921MMW6"/>
<dbReference type="RefSeq" id="WP_295368388.1">
    <property type="nucleotide sequence ID" value="NZ_DYUC01000100.1"/>
</dbReference>
<dbReference type="Pfam" id="PF00395">
    <property type="entry name" value="SLH"/>
    <property type="match status" value="2"/>
</dbReference>